<accession>S3D0L5</accession>
<feature type="compositionally biased region" description="Pro residues" evidence="1">
    <location>
        <begin position="30"/>
        <end position="39"/>
    </location>
</feature>
<evidence type="ECO:0000256" key="1">
    <source>
        <dbReference type="SAM" id="MobiDB-lite"/>
    </source>
</evidence>
<gene>
    <name evidence="2" type="ORF">GLAREA_12693</name>
</gene>
<dbReference type="Proteomes" id="UP000016922">
    <property type="component" value="Unassembled WGS sequence"/>
</dbReference>
<dbReference type="EMBL" id="KE145362">
    <property type="protein sequence ID" value="EPE31390.1"/>
    <property type="molecule type" value="Genomic_DNA"/>
</dbReference>
<dbReference type="HOGENOM" id="CLU_1796651_0_0_1"/>
<dbReference type="GeneID" id="19471733"/>
<protein>
    <submittedName>
        <fullName evidence="2">Uncharacterized protein</fullName>
    </submittedName>
</protein>
<dbReference type="AlphaFoldDB" id="S3D0L5"/>
<name>S3D0L5_GLAL2</name>
<dbReference type="RefSeq" id="XP_008081665.1">
    <property type="nucleotide sequence ID" value="XM_008083474.1"/>
</dbReference>
<keyword evidence="3" id="KW-1185">Reference proteome</keyword>
<proteinExistence type="predicted"/>
<feature type="region of interest" description="Disordered" evidence="1">
    <location>
        <begin position="1"/>
        <end position="42"/>
    </location>
</feature>
<reference evidence="2 3" key="1">
    <citation type="journal article" date="2013" name="BMC Genomics">
        <title>Genomics-driven discovery of the pneumocandin biosynthetic gene cluster in the fungus Glarea lozoyensis.</title>
        <authorList>
            <person name="Chen L."/>
            <person name="Yue Q."/>
            <person name="Zhang X."/>
            <person name="Xiang M."/>
            <person name="Wang C."/>
            <person name="Li S."/>
            <person name="Che Y."/>
            <person name="Ortiz-Lopez F.J."/>
            <person name="Bills G.F."/>
            <person name="Liu X."/>
            <person name="An Z."/>
        </authorList>
    </citation>
    <scope>NUCLEOTIDE SEQUENCE [LARGE SCALE GENOMIC DNA]</scope>
    <source>
        <strain evidence="3">ATCC 20868 / MF5171</strain>
    </source>
</reference>
<organism evidence="2 3">
    <name type="scientific">Glarea lozoyensis (strain ATCC 20868 / MF5171)</name>
    <dbReference type="NCBI Taxonomy" id="1116229"/>
    <lineage>
        <taxon>Eukaryota</taxon>
        <taxon>Fungi</taxon>
        <taxon>Dikarya</taxon>
        <taxon>Ascomycota</taxon>
        <taxon>Pezizomycotina</taxon>
        <taxon>Leotiomycetes</taxon>
        <taxon>Helotiales</taxon>
        <taxon>Helotiaceae</taxon>
        <taxon>Glarea</taxon>
    </lineage>
</organism>
<evidence type="ECO:0000313" key="3">
    <source>
        <dbReference type="Proteomes" id="UP000016922"/>
    </source>
</evidence>
<feature type="compositionally biased region" description="Low complexity" evidence="1">
    <location>
        <begin position="8"/>
        <end position="29"/>
    </location>
</feature>
<evidence type="ECO:0000313" key="2">
    <source>
        <dbReference type="EMBL" id="EPE31390.1"/>
    </source>
</evidence>
<dbReference type="KEGG" id="glz:GLAREA_12693"/>
<sequence length="144" mass="16285">MISEEKAPTTPSPTEQPQTPTPSTESTTPHPDPTTPPQLSPNAQLMREFEKDISTKASTLTDWPKLITELRRLSLIHIQKQRIADKSEMEKALLGLGKYAQAHFERLRRAQPPDAKSVIEGLKWVYKEDGREVEVKREHVFGGC</sequence>